<accession>A0ABQ9WLP4</accession>
<proteinExistence type="predicted"/>
<feature type="domain" description="PDEase" evidence="1">
    <location>
        <begin position="4"/>
        <end position="73"/>
    </location>
</feature>
<protein>
    <recommendedName>
        <fullName evidence="1">PDEase domain-containing protein</fullName>
    </recommendedName>
</protein>
<dbReference type="InterPro" id="IPR036971">
    <property type="entry name" value="PDEase_catalytic_dom_sf"/>
</dbReference>
<dbReference type="Gene3D" id="1.10.1300.10">
    <property type="entry name" value="3'5'-cyclic nucleotide phosphodiesterase, catalytic domain"/>
    <property type="match status" value="1"/>
</dbReference>
<dbReference type="SUPFAM" id="SSF109604">
    <property type="entry name" value="HD-domain/PDEase-like"/>
    <property type="match status" value="1"/>
</dbReference>
<evidence type="ECO:0000259" key="1">
    <source>
        <dbReference type="Pfam" id="PF00233"/>
    </source>
</evidence>
<dbReference type="Pfam" id="PF00233">
    <property type="entry name" value="PDEase_I"/>
    <property type="match status" value="1"/>
</dbReference>
<organism evidence="2 3">
    <name type="scientific">Blattamonas nauphoetae</name>
    <dbReference type="NCBI Taxonomy" id="2049346"/>
    <lineage>
        <taxon>Eukaryota</taxon>
        <taxon>Metamonada</taxon>
        <taxon>Preaxostyla</taxon>
        <taxon>Oxymonadida</taxon>
        <taxon>Blattamonas</taxon>
    </lineage>
</organism>
<dbReference type="InterPro" id="IPR002073">
    <property type="entry name" value="PDEase_catalytic_dom"/>
</dbReference>
<gene>
    <name evidence="2" type="ORF">BLNAU_24715</name>
</gene>
<evidence type="ECO:0000313" key="2">
    <source>
        <dbReference type="EMBL" id="KAK2940379.1"/>
    </source>
</evidence>
<evidence type="ECO:0000313" key="3">
    <source>
        <dbReference type="Proteomes" id="UP001281761"/>
    </source>
</evidence>
<name>A0ABQ9WLP4_9EUKA</name>
<sequence>MVVTCHDLEQLANDRSVLESFSASHGWSLLTAEGSGVIEEAGMTVGERKEIRQKFGQYILVTDMAEHFRFLLHGNVVEKVIRRMMEHRGSGGSAECDVPEETDCESGRHLEPCSTVCDYAEMIRKDAARDAGSACEGSREQSVDFD</sequence>
<dbReference type="EMBL" id="JARBJD010000681">
    <property type="protein sequence ID" value="KAK2940379.1"/>
    <property type="molecule type" value="Genomic_DNA"/>
</dbReference>
<dbReference type="Proteomes" id="UP001281761">
    <property type="component" value="Unassembled WGS sequence"/>
</dbReference>
<keyword evidence="3" id="KW-1185">Reference proteome</keyword>
<reference evidence="2 3" key="1">
    <citation type="journal article" date="2022" name="bioRxiv">
        <title>Genomics of Preaxostyla Flagellates Illuminates Evolutionary Transitions and the Path Towards Mitochondrial Loss.</title>
        <authorList>
            <person name="Novak L.V.F."/>
            <person name="Treitli S.C."/>
            <person name="Pyrih J."/>
            <person name="Halakuc P."/>
            <person name="Pipaliya S.V."/>
            <person name="Vacek V."/>
            <person name="Brzon O."/>
            <person name="Soukal P."/>
            <person name="Eme L."/>
            <person name="Dacks J.B."/>
            <person name="Karnkowska A."/>
            <person name="Elias M."/>
            <person name="Hampl V."/>
        </authorList>
    </citation>
    <scope>NUCLEOTIDE SEQUENCE [LARGE SCALE GENOMIC DNA]</scope>
    <source>
        <strain evidence="2">NAU3</strain>
        <tissue evidence="2">Gut</tissue>
    </source>
</reference>
<comment type="caution">
    <text evidence="2">The sequence shown here is derived from an EMBL/GenBank/DDBJ whole genome shotgun (WGS) entry which is preliminary data.</text>
</comment>